<dbReference type="Gene3D" id="2.20.200.10">
    <property type="entry name" value="Outer membrane efflux proteins (OEP)"/>
    <property type="match status" value="1"/>
</dbReference>
<dbReference type="PROSITE" id="PS51257">
    <property type="entry name" value="PROKAR_LIPOPROTEIN"/>
    <property type="match status" value="1"/>
</dbReference>
<dbReference type="Proteomes" id="UP001208692">
    <property type="component" value="Unassembled WGS sequence"/>
</dbReference>
<dbReference type="InterPro" id="IPR003423">
    <property type="entry name" value="OMP_efflux"/>
</dbReference>
<organism evidence="3 5">
    <name type="scientific">Capnocytophaga catalasegens</name>
    <dbReference type="NCBI Taxonomy" id="1004260"/>
    <lineage>
        <taxon>Bacteria</taxon>
        <taxon>Pseudomonadati</taxon>
        <taxon>Bacteroidota</taxon>
        <taxon>Flavobacteriia</taxon>
        <taxon>Flavobacteriales</taxon>
        <taxon>Flavobacteriaceae</taxon>
        <taxon>Capnocytophaga</taxon>
    </lineage>
</organism>
<gene>
    <name evidence="3" type="ORF">RCZ15_14280</name>
    <name evidence="4" type="ORF">RCZ16_22660</name>
</gene>
<keyword evidence="6" id="KW-1185">Reference proteome</keyword>
<dbReference type="EMBL" id="BQKB01000053">
    <property type="protein sequence ID" value="GJM53950.1"/>
    <property type="molecule type" value="Genomic_DNA"/>
</dbReference>
<evidence type="ECO:0000313" key="3">
    <source>
        <dbReference type="EMBL" id="GJM50455.1"/>
    </source>
</evidence>
<comment type="caution">
    <text evidence="3">The sequence shown here is derived from an EMBL/GenBank/DDBJ whole genome shotgun (WGS) entry which is preliminary data.</text>
</comment>
<dbReference type="PANTHER" id="PTHR30203:SF33">
    <property type="entry name" value="BLR4455 PROTEIN"/>
    <property type="match status" value="1"/>
</dbReference>
<protein>
    <submittedName>
        <fullName evidence="3">Multidrug transporter</fullName>
    </submittedName>
</protein>
<dbReference type="Gene3D" id="1.20.1600.10">
    <property type="entry name" value="Outer membrane efflux proteins (OEP)"/>
    <property type="match status" value="1"/>
</dbReference>
<dbReference type="GO" id="GO:0015562">
    <property type="term" value="F:efflux transmembrane transporter activity"/>
    <property type="evidence" value="ECO:0007669"/>
    <property type="project" value="InterPro"/>
</dbReference>
<keyword evidence="2" id="KW-0732">Signal</keyword>
<dbReference type="PANTHER" id="PTHR30203">
    <property type="entry name" value="OUTER MEMBRANE CATION EFFLUX PROTEIN"/>
    <property type="match status" value="1"/>
</dbReference>
<evidence type="ECO:0000256" key="2">
    <source>
        <dbReference type="RuleBase" id="RU362097"/>
    </source>
</evidence>
<reference evidence="3 6" key="1">
    <citation type="submission" date="2021-11" db="EMBL/GenBank/DDBJ databases">
        <title>Draft genome sequence of Capnocytophaga sp. strain KC07075 isolated from cat oral cavity.</title>
        <authorList>
            <person name="Suzuki M."/>
            <person name="Imaoka K."/>
            <person name="Kimura M."/>
            <person name="Morikawa S."/>
            <person name="Maeda K."/>
        </authorList>
    </citation>
    <scope>NUCLEOTIDE SEQUENCE</scope>
    <source>
        <strain evidence="3">KC07075</strain>
        <strain evidence="4 6">KC07079</strain>
    </source>
</reference>
<dbReference type="AlphaFoldDB" id="A0AAV5AYD8"/>
<feature type="signal peptide" evidence="2">
    <location>
        <begin position="1"/>
        <end position="22"/>
    </location>
</feature>
<keyword evidence="2" id="KW-0449">Lipoprotein</keyword>
<keyword evidence="2" id="KW-1134">Transmembrane beta strand</keyword>
<evidence type="ECO:0000256" key="1">
    <source>
        <dbReference type="ARBA" id="ARBA00007613"/>
    </source>
</evidence>
<dbReference type="NCBIfam" id="TIGR01845">
    <property type="entry name" value="outer_NodT"/>
    <property type="match status" value="1"/>
</dbReference>
<dbReference type="RefSeq" id="WP_264846997.1">
    <property type="nucleotide sequence ID" value="NZ_BPMA01000037.1"/>
</dbReference>
<dbReference type="EMBL" id="BQKA01000027">
    <property type="protein sequence ID" value="GJM50455.1"/>
    <property type="molecule type" value="Genomic_DNA"/>
</dbReference>
<evidence type="ECO:0000313" key="4">
    <source>
        <dbReference type="EMBL" id="GJM53950.1"/>
    </source>
</evidence>
<dbReference type="InterPro" id="IPR010131">
    <property type="entry name" value="MdtP/NodT-like"/>
</dbReference>
<accession>A0AAV5AYD8</accession>
<keyword evidence="2" id="KW-0812">Transmembrane</keyword>
<name>A0AAV5AYD8_9FLAO</name>
<keyword evidence="2" id="KW-0472">Membrane</keyword>
<dbReference type="GO" id="GO:0005886">
    <property type="term" value="C:plasma membrane"/>
    <property type="evidence" value="ECO:0007669"/>
    <property type="project" value="UniProtKB-SubCell"/>
</dbReference>
<comment type="subcellular location">
    <subcellularLocation>
        <location evidence="2">Cell membrane</location>
        <topology evidence="2">Lipid-anchor</topology>
    </subcellularLocation>
</comment>
<sequence>MKRIFSKILFLSAISISIVSCAGRKSYTRTADVSKQIVFRTEELPSDSLSVANVSWKTIFTDGKLQLYINQALSNNLDIRVALQNIEVARSGLLQSKYALLPSVNASVSYMRSTSSLTSTGVSPLPSRTYANTWDLTGTASWEIDVWGKLTAQKRANMASYMGTIAAHQAIQSEVVATVATSYYQLLMLDKQKQILTETIKLRDQSLQTTKELKQSGSTTEVAVQQTEALYYNAKSQLITIKNSIKALENSICILLGDPPHDIERTSLDVQQFPQKLNEGYPMQILENRPDVRRAELSLIHNFELTNVARASFYPTLTLTGRGGVTSRMLEDWFSANSLFANLMAGLTQPIFNRRQIRTQYEISKANQEVALLNFKKALISASKEVSDAIHHYASQDEYIHLKTKEMEAYQKATDYSKELFNSGLATYLEVITAEVNRLNSELSVATAQFNKMQYGITLYKALGGGWR</sequence>
<keyword evidence="2" id="KW-0564">Palmitate</keyword>
<dbReference type="Pfam" id="PF02321">
    <property type="entry name" value="OEP"/>
    <property type="match status" value="2"/>
</dbReference>
<evidence type="ECO:0000313" key="6">
    <source>
        <dbReference type="Proteomes" id="UP001208692"/>
    </source>
</evidence>
<proteinExistence type="inferred from homology"/>
<feature type="chain" id="PRO_5043089023" evidence="2">
    <location>
        <begin position="23"/>
        <end position="468"/>
    </location>
</feature>
<dbReference type="SUPFAM" id="SSF56954">
    <property type="entry name" value="Outer membrane efflux proteins (OEP)"/>
    <property type="match status" value="1"/>
</dbReference>
<comment type="similarity">
    <text evidence="1 2">Belongs to the outer membrane factor (OMF) (TC 1.B.17) family.</text>
</comment>
<evidence type="ECO:0000313" key="5">
    <source>
        <dbReference type="Proteomes" id="UP001207736"/>
    </source>
</evidence>
<dbReference type="Proteomes" id="UP001207736">
    <property type="component" value="Unassembled WGS sequence"/>
</dbReference>